<accession>A0AAD6TRA1</accession>
<evidence type="ECO:0000313" key="3">
    <source>
        <dbReference type="Proteomes" id="UP001222325"/>
    </source>
</evidence>
<reference evidence="2" key="1">
    <citation type="submission" date="2023-03" db="EMBL/GenBank/DDBJ databases">
        <title>Massive genome expansion in bonnet fungi (Mycena s.s.) driven by repeated elements and novel gene families across ecological guilds.</title>
        <authorList>
            <consortium name="Lawrence Berkeley National Laboratory"/>
            <person name="Harder C.B."/>
            <person name="Miyauchi S."/>
            <person name="Viragh M."/>
            <person name="Kuo A."/>
            <person name="Thoen E."/>
            <person name="Andreopoulos B."/>
            <person name="Lu D."/>
            <person name="Skrede I."/>
            <person name="Drula E."/>
            <person name="Henrissat B."/>
            <person name="Morin E."/>
            <person name="Kohler A."/>
            <person name="Barry K."/>
            <person name="LaButti K."/>
            <person name="Morin E."/>
            <person name="Salamov A."/>
            <person name="Lipzen A."/>
            <person name="Mereny Z."/>
            <person name="Hegedus B."/>
            <person name="Baldrian P."/>
            <person name="Stursova M."/>
            <person name="Weitz H."/>
            <person name="Taylor A."/>
            <person name="Grigoriev I.V."/>
            <person name="Nagy L.G."/>
            <person name="Martin F."/>
            <person name="Kauserud H."/>
        </authorList>
    </citation>
    <scope>NUCLEOTIDE SEQUENCE</scope>
    <source>
        <strain evidence="2">CBHHK173m</strain>
    </source>
</reference>
<evidence type="ECO:0000256" key="1">
    <source>
        <dbReference type="SAM" id="MobiDB-lite"/>
    </source>
</evidence>
<comment type="caution">
    <text evidence="2">The sequence shown here is derived from an EMBL/GenBank/DDBJ whole genome shotgun (WGS) entry which is preliminary data.</text>
</comment>
<dbReference type="EMBL" id="JARJCN010000078">
    <property type="protein sequence ID" value="KAJ7076726.1"/>
    <property type="molecule type" value="Genomic_DNA"/>
</dbReference>
<sequence>MNVEIGVPKRARRGRYTVHRWPPSYADAFPRSQHRFPTPPCWRPPLRVRPQLYLLLGPASWGPQIAKPCGGSVGAGGAKKVPAHARRWAWVRARPICQSDTLPTALAHVQRTLSGRLPRRTVTIVTGRSCEMRLGERDLPSNSGAGGAGGDSDEGKPASMRYVARILPVRCVFLASVPTPPLASRASATCAASPFLSAVPCVPSRSQSFPLGAQYRHSLRPIARDQRILAHRVAARVNASTPASGPFESSAPAHLLVCRADVLDLAPSAPLRPPPAARAVHCPRRDGTLVGVRAPIKGGRRANYTRQARLPCRRCMVRAPGALDIPMPSFLASFNAAYMPTRCRRFRNSRAASASGGYCGVGLLASARPCTVSIASRLSFVPCRLRASVTTKSCAHGVCVVPR</sequence>
<evidence type="ECO:0000313" key="2">
    <source>
        <dbReference type="EMBL" id="KAJ7076726.1"/>
    </source>
</evidence>
<gene>
    <name evidence="2" type="ORF">B0H15DRAFT_1004494</name>
</gene>
<keyword evidence="3" id="KW-1185">Reference proteome</keyword>
<protein>
    <submittedName>
        <fullName evidence="2">Uncharacterized protein</fullName>
    </submittedName>
</protein>
<proteinExistence type="predicted"/>
<dbReference type="AlphaFoldDB" id="A0AAD6TRA1"/>
<feature type="region of interest" description="Disordered" evidence="1">
    <location>
        <begin position="135"/>
        <end position="156"/>
    </location>
</feature>
<name>A0AAD6TRA1_9AGAR</name>
<dbReference type="Proteomes" id="UP001222325">
    <property type="component" value="Unassembled WGS sequence"/>
</dbReference>
<organism evidence="2 3">
    <name type="scientific">Mycena belliarum</name>
    <dbReference type="NCBI Taxonomy" id="1033014"/>
    <lineage>
        <taxon>Eukaryota</taxon>
        <taxon>Fungi</taxon>
        <taxon>Dikarya</taxon>
        <taxon>Basidiomycota</taxon>
        <taxon>Agaricomycotina</taxon>
        <taxon>Agaricomycetes</taxon>
        <taxon>Agaricomycetidae</taxon>
        <taxon>Agaricales</taxon>
        <taxon>Marasmiineae</taxon>
        <taxon>Mycenaceae</taxon>
        <taxon>Mycena</taxon>
    </lineage>
</organism>